<dbReference type="RefSeq" id="WP_303729691.1">
    <property type="nucleotide sequence ID" value="NZ_DULP01000081.1"/>
</dbReference>
<dbReference type="Proteomes" id="UP000580830">
    <property type="component" value="Unassembled WGS sequence"/>
</dbReference>
<proteinExistence type="predicted"/>
<comment type="caution">
    <text evidence="1">The sequence shown here is derived from an EMBL/GenBank/DDBJ whole genome shotgun (WGS) entry which is preliminary data.</text>
</comment>
<accession>A0A832PLQ1</accession>
<organism evidence="1 2">
    <name type="scientific">Paracoccus solventivorans</name>
    <dbReference type="NCBI Taxonomy" id="53463"/>
    <lineage>
        <taxon>Bacteria</taxon>
        <taxon>Pseudomonadati</taxon>
        <taxon>Pseudomonadota</taxon>
        <taxon>Alphaproteobacteria</taxon>
        <taxon>Rhodobacterales</taxon>
        <taxon>Paracoccaceae</taxon>
        <taxon>Paracoccus</taxon>
    </lineage>
</organism>
<gene>
    <name evidence="1" type="ORF">GXX24_05670</name>
</gene>
<dbReference type="EMBL" id="DULP01000081">
    <property type="protein sequence ID" value="HHW33613.1"/>
    <property type="molecule type" value="Genomic_DNA"/>
</dbReference>
<evidence type="ECO:0000313" key="2">
    <source>
        <dbReference type="Proteomes" id="UP000580830"/>
    </source>
</evidence>
<reference evidence="1 2" key="1">
    <citation type="journal article" date="2020" name="Biotechnol. Biofuels">
        <title>New insights from the biogas microbiome by comprehensive genome-resolved metagenomics of nearly 1600 species originating from multiple anaerobic digesters.</title>
        <authorList>
            <person name="Campanaro S."/>
            <person name="Treu L."/>
            <person name="Rodriguez-R L.M."/>
            <person name="Kovalovszki A."/>
            <person name="Ziels R.M."/>
            <person name="Maus I."/>
            <person name="Zhu X."/>
            <person name="Kougias P.G."/>
            <person name="Basile A."/>
            <person name="Luo G."/>
            <person name="Schluter A."/>
            <person name="Konstantinidis K.T."/>
            <person name="Angelidaki I."/>
        </authorList>
    </citation>
    <scope>NUCLEOTIDE SEQUENCE [LARGE SCALE GENOMIC DNA]</scope>
    <source>
        <strain evidence="1">AS04akNAM_125</strain>
    </source>
</reference>
<dbReference type="AlphaFoldDB" id="A0A832PLQ1"/>
<name>A0A832PLQ1_9RHOB</name>
<sequence>MHLRSGSHPVFHFRDAALVRLSFSSPYVGESLSVKLRPPAQEGAFRCRGWCRQDRATLAARRIVCEAAAFSLPPRWNTLHGLSRREPFGEAAAFGSSRSILVQGLVQAEMRLARHAAHRLRDSGLKPDASLKSAS</sequence>
<protein>
    <submittedName>
        <fullName evidence="1">Uncharacterized protein</fullName>
    </submittedName>
</protein>
<evidence type="ECO:0000313" key="1">
    <source>
        <dbReference type="EMBL" id="HHW33613.1"/>
    </source>
</evidence>